<name>A0A7W2TUP7_9GAMM</name>
<proteinExistence type="predicted"/>
<dbReference type="Gene3D" id="3.90.550.10">
    <property type="entry name" value="Spore Coat Polysaccharide Biosynthesis Protein SpsA, Chain A"/>
    <property type="match status" value="1"/>
</dbReference>
<dbReference type="PANTHER" id="PTHR43685">
    <property type="entry name" value="GLYCOSYLTRANSFERASE"/>
    <property type="match status" value="1"/>
</dbReference>
<dbReference type="InterPro" id="IPR001173">
    <property type="entry name" value="Glyco_trans_2-like"/>
</dbReference>
<evidence type="ECO:0000313" key="3">
    <source>
        <dbReference type="Proteomes" id="UP000539350"/>
    </source>
</evidence>
<dbReference type="RefSeq" id="WP_182169122.1">
    <property type="nucleotide sequence ID" value="NZ_JACFXU010000013.1"/>
</dbReference>
<dbReference type="InterPro" id="IPR029044">
    <property type="entry name" value="Nucleotide-diphossugar_trans"/>
</dbReference>
<dbReference type="SUPFAM" id="SSF53448">
    <property type="entry name" value="Nucleotide-diphospho-sugar transferases"/>
    <property type="match status" value="1"/>
</dbReference>
<evidence type="ECO:0000259" key="1">
    <source>
        <dbReference type="Pfam" id="PF00535"/>
    </source>
</evidence>
<protein>
    <submittedName>
        <fullName evidence="2">Glycosyltransferase</fullName>
    </submittedName>
</protein>
<dbReference type="PANTHER" id="PTHR43685:SF2">
    <property type="entry name" value="GLYCOSYLTRANSFERASE 2-LIKE DOMAIN-CONTAINING PROTEIN"/>
    <property type="match status" value="1"/>
</dbReference>
<feature type="domain" description="Glycosyltransferase 2-like" evidence="1">
    <location>
        <begin position="14"/>
        <end position="116"/>
    </location>
</feature>
<accession>A0A7W2TUP7</accession>
<dbReference type="EMBL" id="JACFXU010000013">
    <property type="protein sequence ID" value="MBA6412299.1"/>
    <property type="molecule type" value="Genomic_DNA"/>
</dbReference>
<comment type="caution">
    <text evidence="2">The sequence shown here is derived from an EMBL/GenBank/DDBJ whole genome shotgun (WGS) entry which is preliminary data.</text>
</comment>
<organism evidence="2 3">
    <name type="scientific">Sediminihaliea albiluteola</name>
    <dbReference type="NCBI Taxonomy" id="2758564"/>
    <lineage>
        <taxon>Bacteria</taxon>
        <taxon>Pseudomonadati</taxon>
        <taxon>Pseudomonadota</taxon>
        <taxon>Gammaproteobacteria</taxon>
        <taxon>Cellvibrionales</taxon>
        <taxon>Halieaceae</taxon>
        <taxon>Sediminihaliea</taxon>
    </lineage>
</organism>
<sequence>MIQKRSLSKLPLVSVIIPCYNSEKYLSECIDSVLSQDYENIEIIAVDDGSTDGTLNILKQFKTIYFYTQPNSGACSARNKGFISSSGKYIKFLDSDDFLEPNVISKQVELSEALSDKHIVYGDYYLLREAKKKYTNTFIGDGDQTAHLIINDILTSTPLHRRSMLDHVGGFDTRFQSSQEWNLHIRLSSEGFIFHHQPLAVFNYRIHQSLDRISIKREGALNNHLYEVTKLEMTEEKLSKKSTGDVKAALALKYWSIAGKQYLRGEDYKSYLAMAKGLSRDYRRYWSTSYRLIYALLGFRLTQKIIDARNRLLNGYRNKYV</sequence>
<dbReference type="GO" id="GO:0016740">
    <property type="term" value="F:transferase activity"/>
    <property type="evidence" value="ECO:0007669"/>
    <property type="project" value="UniProtKB-KW"/>
</dbReference>
<dbReference type="Pfam" id="PF00535">
    <property type="entry name" value="Glycos_transf_2"/>
    <property type="match status" value="1"/>
</dbReference>
<dbReference type="AlphaFoldDB" id="A0A7W2TUP7"/>
<dbReference type="Proteomes" id="UP000539350">
    <property type="component" value="Unassembled WGS sequence"/>
</dbReference>
<keyword evidence="2" id="KW-0808">Transferase</keyword>
<evidence type="ECO:0000313" key="2">
    <source>
        <dbReference type="EMBL" id="MBA6412299.1"/>
    </source>
</evidence>
<reference evidence="2 3" key="1">
    <citation type="submission" date="2020-07" db="EMBL/GenBank/DDBJ databases">
        <title>Halieaceae bacterium, F7430, whole genome shotgun sequencing project.</title>
        <authorList>
            <person name="Jiang S."/>
            <person name="Liu Z.W."/>
            <person name="Du Z.J."/>
        </authorList>
    </citation>
    <scope>NUCLEOTIDE SEQUENCE [LARGE SCALE GENOMIC DNA]</scope>
    <source>
        <strain evidence="2 3">F7430</strain>
    </source>
</reference>
<gene>
    <name evidence="2" type="ORF">H2508_04165</name>
</gene>
<keyword evidence="3" id="KW-1185">Reference proteome</keyword>
<dbReference type="InterPro" id="IPR050834">
    <property type="entry name" value="Glycosyltransf_2"/>
</dbReference>